<name>U5DR65_9CHRO</name>
<dbReference type="AlphaFoldDB" id="U5DR65"/>
<proteinExistence type="predicted"/>
<gene>
    <name evidence="1" type="ORF">KR51_00011140</name>
</gene>
<protein>
    <submittedName>
        <fullName evidence="1">Uncharacterized protein</fullName>
    </submittedName>
</protein>
<comment type="caution">
    <text evidence="1">The sequence shown here is derived from an EMBL/GenBank/DDBJ whole genome shotgun (WGS) entry which is preliminary data.</text>
</comment>
<accession>U5DR65</accession>
<evidence type="ECO:0000313" key="1">
    <source>
        <dbReference type="EMBL" id="ERN42185.1"/>
    </source>
</evidence>
<dbReference type="Proteomes" id="UP000016960">
    <property type="component" value="Unassembled WGS sequence"/>
</dbReference>
<dbReference type="InParanoid" id="U5DR65"/>
<keyword evidence="2" id="KW-1185">Reference proteome</keyword>
<organism evidence="1 2">
    <name type="scientific">Rubidibacter lacunae KORDI 51-2</name>
    <dbReference type="NCBI Taxonomy" id="582515"/>
    <lineage>
        <taxon>Bacteria</taxon>
        <taxon>Bacillati</taxon>
        <taxon>Cyanobacteriota</taxon>
        <taxon>Cyanophyceae</taxon>
        <taxon>Oscillatoriophycideae</taxon>
        <taxon>Chroococcales</taxon>
        <taxon>Aphanothecaceae</taxon>
        <taxon>Rubidibacter</taxon>
    </lineage>
</organism>
<dbReference type="EMBL" id="ASSJ01000030">
    <property type="protein sequence ID" value="ERN42185.1"/>
    <property type="molecule type" value="Genomic_DNA"/>
</dbReference>
<reference evidence="1 2" key="1">
    <citation type="submission" date="2013-05" db="EMBL/GenBank/DDBJ databases">
        <title>Draft genome sequence of Rubidibacter lacunae KORDI 51-2.</title>
        <authorList>
            <person name="Choi D.H."/>
            <person name="Noh J.H."/>
            <person name="Kwon K.-K."/>
            <person name="Lee J.-H."/>
            <person name="Ryu J.-Y."/>
        </authorList>
    </citation>
    <scope>NUCLEOTIDE SEQUENCE [LARGE SCALE GENOMIC DNA]</scope>
    <source>
        <strain evidence="1 2">KORDI 51-2</strain>
    </source>
</reference>
<sequence length="48" mass="5045">MGFPHPRARSIPIGTVWAVVQADFNVSDSARGVVGIVRLTPVAQRGSA</sequence>
<dbReference type="STRING" id="582515.KR51_00011140"/>
<evidence type="ECO:0000313" key="2">
    <source>
        <dbReference type="Proteomes" id="UP000016960"/>
    </source>
</evidence>